<name>A0ACA9YAY3_9ASCO</name>
<organism evidence="1 2">
    <name type="scientific">[Candida] jaroonii</name>
    <dbReference type="NCBI Taxonomy" id="467808"/>
    <lineage>
        <taxon>Eukaryota</taxon>
        <taxon>Fungi</taxon>
        <taxon>Dikarya</taxon>
        <taxon>Ascomycota</taxon>
        <taxon>Saccharomycotina</taxon>
        <taxon>Pichiomycetes</taxon>
        <taxon>Debaryomycetaceae</taxon>
        <taxon>Yamadazyma</taxon>
    </lineage>
</organism>
<comment type="caution">
    <text evidence="1">The sequence shown here is derived from an EMBL/GenBank/DDBJ whole genome shotgun (WGS) entry which is preliminary data.</text>
</comment>
<evidence type="ECO:0000313" key="1">
    <source>
        <dbReference type="EMBL" id="CAH6722218.1"/>
    </source>
</evidence>
<proteinExistence type="predicted"/>
<gene>
    <name evidence="1" type="ORF">CLIB1444_08S04522</name>
</gene>
<keyword evidence="2" id="KW-1185">Reference proteome</keyword>
<reference evidence="1" key="1">
    <citation type="submission" date="2022-06" db="EMBL/GenBank/DDBJ databases">
        <authorList>
            <person name="Legras J.-L."/>
            <person name="Devillers H."/>
            <person name="Grondin C."/>
        </authorList>
    </citation>
    <scope>NUCLEOTIDE SEQUENCE</scope>
    <source>
        <strain evidence="1">CLIB 1444</strain>
    </source>
</reference>
<accession>A0ACA9YAY3</accession>
<protein>
    <submittedName>
        <fullName evidence="1">Uncharacterized protein</fullName>
    </submittedName>
</protein>
<sequence length="73" mass="8739">MSDYTFPEVPSQKELDEHNVPFLNRDHCASHLINYYKCLDKGTSFCSTTKDEFYKCQYYSLKQRLQKADPHFH</sequence>
<dbReference type="Proteomes" id="UP001152531">
    <property type="component" value="Unassembled WGS sequence"/>
</dbReference>
<evidence type="ECO:0000313" key="2">
    <source>
        <dbReference type="Proteomes" id="UP001152531"/>
    </source>
</evidence>
<dbReference type="EMBL" id="CALSDN010000008">
    <property type="protein sequence ID" value="CAH6722218.1"/>
    <property type="molecule type" value="Genomic_DNA"/>
</dbReference>